<gene>
    <name evidence="1" type="ORF">VA7868_03137</name>
</gene>
<evidence type="ECO:0000313" key="1">
    <source>
        <dbReference type="EMBL" id="SHI27086.1"/>
    </source>
</evidence>
<evidence type="ECO:0000313" key="2">
    <source>
        <dbReference type="Proteomes" id="UP000184608"/>
    </source>
</evidence>
<dbReference type="RefSeq" id="WP_139281637.1">
    <property type="nucleotide sequence ID" value="NZ_FQXZ01000036.1"/>
</dbReference>
<dbReference type="AlphaFoldDB" id="A0A1M5ZSL9"/>
<keyword evidence="2" id="KW-1185">Reference proteome</keyword>
<sequence>MVKKGTSKKNLEIDMETLRAMSDGEPKMYENGVELHQHAPQTLESFYQRVKTLAQENKCKRNMYQLFKTCYEAYL</sequence>
<name>A0A1M5ZSL9_9VIBR</name>
<accession>A0A1M5ZSL9</accession>
<dbReference type="Proteomes" id="UP000184608">
    <property type="component" value="Unassembled WGS sequence"/>
</dbReference>
<reference evidence="1 2" key="1">
    <citation type="submission" date="2016-11" db="EMBL/GenBank/DDBJ databases">
        <authorList>
            <person name="Jaros S."/>
            <person name="Januszkiewicz K."/>
            <person name="Wedrychowicz H."/>
        </authorList>
    </citation>
    <scope>NUCLEOTIDE SEQUENCE [LARGE SCALE GENOMIC DNA]</scope>
    <source>
        <strain evidence="1 2">CECT 7868</strain>
    </source>
</reference>
<organism evidence="1 2">
    <name type="scientific">Vibrio aerogenes CECT 7868</name>
    <dbReference type="NCBI Taxonomy" id="1216006"/>
    <lineage>
        <taxon>Bacteria</taxon>
        <taxon>Pseudomonadati</taxon>
        <taxon>Pseudomonadota</taxon>
        <taxon>Gammaproteobacteria</taxon>
        <taxon>Vibrionales</taxon>
        <taxon>Vibrionaceae</taxon>
        <taxon>Vibrio</taxon>
    </lineage>
</organism>
<proteinExistence type="predicted"/>
<dbReference type="EMBL" id="FQXZ01000036">
    <property type="protein sequence ID" value="SHI27086.1"/>
    <property type="molecule type" value="Genomic_DNA"/>
</dbReference>
<protein>
    <submittedName>
        <fullName evidence="1">Uncharacterized protein</fullName>
    </submittedName>
</protein>